<dbReference type="RefSeq" id="WP_183984379.1">
    <property type="nucleotide sequence ID" value="NZ_JACIEV010000005.1"/>
</dbReference>
<dbReference type="EMBL" id="JACIEV010000005">
    <property type="protein sequence ID" value="MBB4154136.1"/>
    <property type="molecule type" value="Genomic_DNA"/>
</dbReference>
<comment type="caution">
    <text evidence="1">The sequence shown here is derived from an EMBL/GenBank/DDBJ whole genome shotgun (WGS) entry which is preliminary data.</text>
</comment>
<dbReference type="Proteomes" id="UP000529795">
    <property type="component" value="Unassembled WGS sequence"/>
</dbReference>
<keyword evidence="2" id="KW-1185">Reference proteome</keyword>
<sequence length="139" mass="15358">MSRLDPNTPPIGRQPLGIKVTPSKAGSPWIGTIADAVRGDVAVEGGQRFTLEQQRELMTRGGDVPTAPTLVVKRQAEWNELWWPLGSLPPVFAFECPIVGRRGDRVKVIAPSGVVKLVAEDGWAHRPYRRARDQWGNKL</sequence>
<protein>
    <submittedName>
        <fullName evidence="1">Uncharacterized protein</fullName>
    </submittedName>
</protein>
<proteinExistence type="predicted"/>
<gene>
    <name evidence="1" type="ORF">GGQ80_002046</name>
</gene>
<accession>A0A840FD11</accession>
<organism evidence="1 2">
    <name type="scientific">Sphingomonas jinjuensis</name>
    <dbReference type="NCBI Taxonomy" id="535907"/>
    <lineage>
        <taxon>Bacteria</taxon>
        <taxon>Pseudomonadati</taxon>
        <taxon>Pseudomonadota</taxon>
        <taxon>Alphaproteobacteria</taxon>
        <taxon>Sphingomonadales</taxon>
        <taxon>Sphingomonadaceae</taxon>
        <taxon>Sphingomonas</taxon>
    </lineage>
</organism>
<reference evidence="1 2" key="1">
    <citation type="submission" date="2020-08" db="EMBL/GenBank/DDBJ databases">
        <title>Genomic Encyclopedia of Type Strains, Phase IV (KMG-IV): sequencing the most valuable type-strain genomes for metagenomic binning, comparative biology and taxonomic classification.</title>
        <authorList>
            <person name="Goeker M."/>
        </authorList>
    </citation>
    <scope>NUCLEOTIDE SEQUENCE [LARGE SCALE GENOMIC DNA]</scope>
    <source>
        <strain evidence="1 2">YC6723</strain>
    </source>
</reference>
<evidence type="ECO:0000313" key="2">
    <source>
        <dbReference type="Proteomes" id="UP000529795"/>
    </source>
</evidence>
<name>A0A840FD11_9SPHN</name>
<dbReference type="AlphaFoldDB" id="A0A840FD11"/>
<evidence type="ECO:0000313" key="1">
    <source>
        <dbReference type="EMBL" id="MBB4154136.1"/>
    </source>
</evidence>